<evidence type="ECO:0000259" key="2">
    <source>
        <dbReference type="Pfam" id="PF13439"/>
    </source>
</evidence>
<evidence type="ECO:0000313" key="4">
    <source>
        <dbReference type="Proteomes" id="UP000185874"/>
    </source>
</evidence>
<evidence type="ECO:0000259" key="1">
    <source>
        <dbReference type="Pfam" id="PF00534"/>
    </source>
</evidence>
<evidence type="ECO:0000313" key="3">
    <source>
        <dbReference type="EMBL" id="OGL52208.1"/>
    </source>
</evidence>
<dbReference type="Gene3D" id="3.40.50.2000">
    <property type="entry name" value="Glycogen Phosphorylase B"/>
    <property type="match status" value="2"/>
</dbReference>
<accession>A0A1F7SG44</accession>
<dbReference type="Pfam" id="PF13439">
    <property type="entry name" value="Glyco_transf_4"/>
    <property type="match status" value="1"/>
</dbReference>
<organism evidence="3 4">
    <name type="scientific">Candidatus Shapirobacteria bacterium RBG_13_44_7</name>
    <dbReference type="NCBI Taxonomy" id="1802149"/>
    <lineage>
        <taxon>Bacteria</taxon>
        <taxon>Candidatus Shapironibacteriota</taxon>
    </lineage>
</organism>
<gene>
    <name evidence="3" type="ORF">A3K55_00100</name>
</gene>
<dbReference type="InterPro" id="IPR028098">
    <property type="entry name" value="Glyco_trans_4-like_N"/>
</dbReference>
<comment type="caution">
    <text evidence="3">The sequence shown here is derived from an EMBL/GenBank/DDBJ whole genome shotgun (WGS) entry which is preliminary data.</text>
</comment>
<dbReference type="Pfam" id="PF00534">
    <property type="entry name" value="Glycos_transf_1"/>
    <property type="match status" value="1"/>
</dbReference>
<proteinExistence type="predicted"/>
<feature type="domain" description="Glycosyl transferase family 1" evidence="1">
    <location>
        <begin position="196"/>
        <end position="355"/>
    </location>
</feature>
<reference evidence="3 4" key="1">
    <citation type="journal article" date="2016" name="Nat. Commun.">
        <title>Thousands of microbial genomes shed light on interconnected biogeochemical processes in an aquifer system.</title>
        <authorList>
            <person name="Anantharaman K."/>
            <person name="Brown C.T."/>
            <person name="Hug L.A."/>
            <person name="Sharon I."/>
            <person name="Castelle C.J."/>
            <person name="Probst A.J."/>
            <person name="Thomas B.C."/>
            <person name="Singh A."/>
            <person name="Wilkins M.J."/>
            <person name="Karaoz U."/>
            <person name="Brodie E.L."/>
            <person name="Williams K.H."/>
            <person name="Hubbard S.S."/>
            <person name="Banfield J.F."/>
        </authorList>
    </citation>
    <scope>NUCLEOTIDE SEQUENCE [LARGE SCALE GENOMIC DNA]</scope>
</reference>
<dbReference type="Proteomes" id="UP000185874">
    <property type="component" value="Unassembled WGS sequence"/>
</dbReference>
<dbReference type="InterPro" id="IPR001296">
    <property type="entry name" value="Glyco_trans_1"/>
</dbReference>
<feature type="domain" description="Glycosyltransferase subfamily 4-like N-terminal" evidence="2">
    <location>
        <begin position="13"/>
        <end position="192"/>
    </location>
</feature>
<dbReference type="PANTHER" id="PTHR45947">
    <property type="entry name" value="SULFOQUINOVOSYL TRANSFERASE SQD2"/>
    <property type="match status" value="1"/>
</dbReference>
<dbReference type="GO" id="GO:0016757">
    <property type="term" value="F:glycosyltransferase activity"/>
    <property type="evidence" value="ECO:0007669"/>
    <property type="project" value="InterPro"/>
</dbReference>
<dbReference type="AlphaFoldDB" id="A0A1F7SG44"/>
<dbReference type="PANTHER" id="PTHR45947:SF3">
    <property type="entry name" value="SULFOQUINOVOSYL TRANSFERASE SQD2"/>
    <property type="match status" value="1"/>
</dbReference>
<sequence>MKIALVHDYLKEYGGAESVLEALSDIFPNAPIYTTLYHPQNFGPHRSRLEKKWSPRLHQSFFQHLPLAPKLISPLRLLSPLAFKSFDFRGFDLIITSATGAYFPNSLNKNGAKLICYCHTPPRYLYGLPTARRFTNNPIIHFFVSIINHFLRPLDFKYSQNVDQYLANSLTTAARIKKFYRRDSLIINPPVDIPKEAKIAISSPKSSPQYYLTGGRLAAAKRYDIAIEACNQLKLPLKVFGRDFANTLSYLKSFAGPTIEFVGEVTQAEKFKLFSQAKAYIFPSDQEDFGIVSVEAQASGCPVVGYNSGGITETVIDGQTGVLFDKLTPASCAQAIQKLQKLKITPLTCIKNAHQFSSEIFLQKIQNLVTRSL</sequence>
<protein>
    <submittedName>
        <fullName evidence="3">Uncharacterized protein</fullName>
    </submittedName>
</protein>
<dbReference type="SUPFAM" id="SSF53756">
    <property type="entry name" value="UDP-Glycosyltransferase/glycogen phosphorylase"/>
    <property type="match status" value="1"/>
</dbReference>
<name>A0A1F7SG44_9BACT</name>
<dbReference type="InterPro" id="IPR050194">
    <property type="entry name" value="Glycosyltransferase_grp1"/>
</dbReference>
<dbReference type="EMBL" id="MGDJ01000032">
    <property type="protein sequence ID" value="OGL52208.1"/>
    <property type="molecule type" value="Genomic_DNA"/>
</dbReference>